<evidence type="ECO:0000313" key="1">
    <source>
        <dbReference type="EMBL" id="TPN89128.1"/>
    </source>
</evidence>
<accession>A0A504JMW0</accession>
<organism evidence="1 2">
    <name type="scientific">Aquimarina algicola</name>
    <dbReference type="NCBI Taxonomy" id="2589995"/>
    <lineage>
        <taxon>Bacteria</taxon>
        <taxon>Pseudomonadati</taxon>
        <taxon>Bacteroidota</taxon>
        <taxon>Flavobacteriia</taxon>
        <taxon>Flavobacteriales</taxon>
        <taxon>Flavobacteriaceae</taxon>
        <taxon>Aquimarina</taxon>
    </lineage>
</organism>
<dbReference type="SUPFAM" id="SSF56801">
    <property type="entry name" value="Acetyl-CoA synthetase-like"/>
    <property type="match status" value="1"/>
</dbReference>
<protein>
    <submittedName>
        <fullName evidence="1">Phenylacetate--CoA ligase family protein</fullName>
    </submittedName>
</protein>
<dbReference type="OrthoDB" id="580775at2"/>
<dbReference type="PANTHER" id="PTHR36932:SF1">
    <property type="entry name" value="CAPSULAR POLYSACCHARIDE BIOSYNTHESIS PROTEIN"/>
    <property type="match status" value="1"/>
</dbReference>
<dbReference type="AlphaFoldDB" id="A0A504JMW0"/>
<keyword evidence="2" id="KW-1185">Reference proteome</keyword>
<dbReference type="Proteomes" id="UP000315540">
    <property type="component" value="Unassembled WGS sequence"/>
</dbReference>
<dbReference type="InterPro" id="IPR042099">
    <property type="entry name" value="ANL_N_sf"/>
</dbReference>
<gene>
    <name evidence="1" type="ORF">FHK87_02585</name>
</gene>
<dbReference type="RefSeq" id="WP_140589410.1">
    <property type="nucleotide sequence ID" value="NZ_VFWZ01000001.1"/>
</dbReference>
<dbReference type="PANTHER" id="PTHR36932">
    <property type="entry name" value="CAPSULAR POLYSACCHARIDE BIOSYNTHESIS PROTEIN"/>
    <property type="match status" value="1"/>
</dbReference>
<dbReference type="EMBL" id="VFWZ01000001">
    <property type="protein sequence ID" value="TPN89128.1"/>
    <property type="molecule type" value="Genomic_DNA"/>
</dbReference>
<dbReference type="GO" id="GO:0016874">
    <property type="term" value="F:ligase activity"/>
    <property type="evidence" value="ECO:0007669"/>
    <property type="project" value="UniProtKB-KW"/>
</dbReference>
<evidence type="ECO:0000313" key="2">
    <source>
        <dbReference type="Proteomes" id="UP000315540"/>
    </source>
</evidence>
<keyword evidence="1" id="KW-0436">Ligase</keyword>
<sequence>MGKLVEKIYNNLPYPVKFLALNIKAYQNTKQRYTKDFYNYLEEYIDLWDKDLESIEAYQKRKLIALLAEAYQYSEWYQAKMKTLNITLSDIEQDPFGVLEKMPILKKRERKENADRIVNKNRKQVAVGYTSGTSGSPTVNYLDAESINRSFALWRRFHKVIGLDTRNVRQVRFSGRLIVDTTTQKPPFWVYNYFEKQLLMSTYHLTEANLGHYIKKLNTFKPVLLDGYPSAIYIISRYINQHQIQLTFTPKAIAVTAETLYDYQRLEIEKAFNCHVYNQYASSEGSPFITECVKGNLHLNLDSGIFEFINAKGEKAKPGEVAQLVVTSFTNQKTPLIRYNIEDTVLLSGKKTICDCGCVMPIIDKLTGREDDILWTEEKGYVGRMDTAYKGLKGIVKSQIIQESPKDIIVNLIADQEFNDEMKETLLYNLKTRLGEQIEYQINTVEDIPLGPNGKFDAVKRNFTIEL</sequence>
<proteinExistence type="predicted"/>
<comment type="caution">
    <text evidence="1">The sequence shown here is derived from an EMBL/GenBank/DDBJ whole genome shotgun (WGS) entry which is preliminary data.</text>
</comment>
<dbReference type="InterPro" id="IPR053158">
    <property type="entry name" value="CapK_Type1_Caps_Biosynth"/>
</dbReference>
<dbReference type="Gene3D" id="3.40.50.12780">
    <property type="entry name" value="N-terminal domain of ligase-like"/>
    <property type="match status" value="1"/>
</dbReference>
<reference evidence="1 2" key="1">
    <citation type="submission" date="2019-06" db="EMBL/GenBank/DDBJ databases">
        <authorList>
            <person name="Meng X."/>
        </authorList>
    </citation>
    <scope>NUCLEOTIDE SEQUENCE [LARGE SCALE GENOMIC DNA]</scope>
    <source>
        <strain evidence="1 2">M625</strain>
    </source>
</reference>
<name>A0A504JMW0_9FLAO</name>